<evidence type="ECO:0000313" key="1">
    <source>
        <dbReference type="EMBL" id="EXK28021.1"/>
    </source>
</evidence>
<dbReference type="HOGENOM" id="CLU_3384846_0_0_1"/>
<proteinExistence type="predicted"/>
<dbReference type="EMBL" id="JH659346">
    <property type="protein sequence ID" value="EXK28021.1"/>
    <property type="molecule type" value="Genomic_DNA"/>
</dbReference>
<sequence length="33" mass="3756">MSFEVNTPFYQLVWVPLLIIVRKGPSSLLHGVD</sequence>
<gene>
    <name evidence="1" type="ORF">FOMG_15489</name>
</gene>
<organism evidence="1">
    <name type="scientific">Fusarium oxysporum f. sp. melonis 26406</name>
    <dbReference type="NCBI Taxonomy" id="1089452"/>
    <lineage>
        <taxon>Eukaryota</taxon>
        <taxon>Fungi</taxon>
        <taxon>Dikarya</taxon>
        <taxon>Ascomycota</taxon>
        <taxon>Pezizomycotina</taxon>
        <taxon>Sordariomycetes</taxon>
        <taxon>Hypocreomycetidae</taxon>
        <taxon>Hypocreales</taxon>
        <taxon>Nectriaceae</taxon>
        <taxon>Fusarium</taxon>
        <taxon>Fusarium oxysporum species complex</taxon>
    </lineage>
</organism>
<name>X0A483_FUSOX</name>
<dbReference type="AlphaFoldDB" id="X0A483"/>
<protein>
    <submittedName>
        <fullName evidence="1">Uncharacterized protein</fullName>
    </submittedName>
</protein>
<accession>X0A483</accession>
<reference evidence="1" key="2">
    <citation type="submission" date="2012-05" db="EMBL/GenBank/DDBJ databases">
        <title>Annotation of the Genome Sequence of Fusarium oxysporum f. sp. melonis 26406.</title>
        <authorList>
            <consortium name="The Broad Institute Genomics Platform"/>
            <person name="Ma L.-J."/>
            <person name="Corby-Kistler H."/>
            <person name="Broz K."/>
            <person name="Gale L.R."/>
            <person name="Jonkers W."/>
            <person name="O'Donnell K."/>
            <person name="Ploetz R."/>
            <person name="Steinberg C."/>
            <person name="Schwartz D.C."/>
            <person name="VanEtten H."/>
            <person name="Zhou S."/>
            <person name="Young S.K."/>
            <person name="Zeng Q."/>
            <person name="Gargeya S."/>
            <person name="Fitzgerald M."/>
            <person name="Abouelleil A."/>
            <person name="Alvarado L."/>
            <person name="Chapman S.B."/>
            <person name="Gainer-Dewar J."/>
            <person name="Goldberg J."/>
            <person name="Griggs A."/>
            <person name="Gujja S."/>
            <person name="Hansen M."/>
            <person name="Howarth C."/>
            <person name="Imamovic A."/>
            <person name="Ireland A."/>
            <person name="Larimer J."/>
            <person name="McCowan C."/>
            <person name="Murphy C."/>
            <person name="Pearson M."/>
            <person name="Poon T.W."/>
            <person name="Priest M."/>
            <person name="Roberts A."/>
            <person name="Saif S."/>
            <person name="Shea T."/>
            <person name="Sykes S."/>
            <person name="Wortman J."/>
            <person name="Nusbaum C."/>
            <person name="Birren B."/>
        </authorList>
    </citation>
    <scope>NUCLEOTIDE SEQUENCE</scope>
    <source>
        <strain evidence="1">26406</strain>
    </source>
</reference>
<dbReference type="Proteomes" id="UP000030703">
    <property type="component" value="Unassembled WGS sequence"/>
</dbReference>
<reference evidence="1" key="1">
    <citation type="submission" date="2012-04" db="EMBL/GenBank/DDBJ databases">
        <title>The Genome Sequence of Fusarium oxysporum melonis.</title>
        <authorList>
            <consortium name="The Broad Institute Genome Sequencing Platform"/>
            <person name="Ma L.-J."/>
            <person name="Gale L.R."/>
            <person name="Schwartz D.C."/>
            <person name="Zhou S."/>
            <person name="Corby-Kistler H."/>
            <person name="Young S.K."/>
            <person name="Zeng Q."/>
            <person name="Gargeya S."/>
            <person name="Fitzgerald M."/>
            <person name="Haas B."/>
            <person name="Abouelleil A."/>
            <person name="Alvarado L."/>
            <person name="Arachchi H.M."/>
            <person name="Berlin A."/>
            <person name="Brown A."/>
            <person name="Chapman S.B."/>
            <person name="Chen Z."/>
            <person name="Dunbar C."/>
            <person name="Freedman E."/>
            <person name="Gearin G."/>
            <person name="Goldberg J."/>
            <person name="Griggs A."/>
            <person name="Gujja S."/>
            <person name="Heiman D."/>
            <person name="Howarth C."/>
            <person name="Larson L."/>
            <person name="Lui A."/>
            <person name="MacDonald P.J.P."/>
            <person name="Montmayeur A."/>
            <person name="Murphy C."/>
            <person name="Neiman D."/>
            <person name="Pearson M."/>
            <person name="Priest M."/>
            <person name="Roberts A."/>
            <person name="Saif S."/>
            <person name="Shea T."/>
            <person name="Shenoy N."/>
            <person name="Sisk P."/>
            <person name="Stolte C."/>
            <person name="Sykes S."/>
            <person name="Wortman J."/>
            <person name="Nusbaum C."/>
            <person name="Birren B."/>
        </authorList>
    </citation>
    <scope>NUCLEOTIDE SEQUENCE</scope>
    <source>
        <strain evidence="1">26406</strain>
    </source>
</reference>
<dbReference type="VEuPathDB" id="FungiDB:FOMG_15489"/>